<dbReference type="Pfam" id="PF00403">
    <property type="entry name" value="HMA"/>
    <property type="match status" value="1"/>
</dbReference>
<dbReference type="CDD" id="cd00371">
    <property type="entry name" value="HMA"/>
    <property type="match status" value="1"/>
</dbReference>
<name>A0AAN9QD68_CANGL</name>
<feature type="domain" description="HMA" evidence="2">
    <location>
        <begin position="442"/>
        <end position="512"/>
    </location>
</feature>
<feature type="compositionally biased region" description="Basic and acidic residues" evidence="1">
    <location>
        <begin position="95"/>
        <end position="107"/>
    </location>
</feature>
<reference evidence="3 4" key="1">
    <citation type="submission" date="2024-01" db="EMBL/GenBank/DDBJ databases">
        <title>The genomes of 5 underutilized Papilionoideae crops provide insights into root nodulation and disease resistanc.</title>
        <authorList>
            <person name="Jiang F."/>
        </authorList>
    </citation>
    <scope>NUCLEOTIDE SEQUENCE [LARGE SCALE GENOMIC DNA]</scope>
    <source>
        <strain evidence="3">LVBAO_FW01</strain>
        <tissue evidence="3">Leaves</tissue>
    </source>
</reference>
<feature type="region of interest" description="Disordered" evidence="1">
    <location>
        <begin position="95"/>
        <end position="128"/>
    </location>
</feature>
<evidence type="ECO:0000313" key="3">
    <source>
        <dbReference type="EMBL" id="KAK7330754.1"/>
    </source>
</evidence>
<evidence type="ECO:0000313" key="4">
    <source>
        <dbReference type="Proteomes" id="UP001367508"/>
    </source>
</evidence>
<dbReference type="Proteomes" id="UP001367508">
    <property type="component" value="Unassembled WGS sequence"/>
</dbReference>
<dbReference type="InterPro" id="IPR036163">
    <property type="entry name" value="HMA_dom_sf"/>
</dbReference>
<keyword evidence="4" id="KW-1185">Reference proteome</keyword>
<dbReference type="SUPFAM" id="SSF55008">
    <property type="entry name" value="HMA, heavy metal-associated domain"/>
    <property type="match status" value="1"/>
</dbReference>
<feature type="region of interest" description="Disordered" evidence="1">
    <location>
        <begin position="26"/>
        <end position="83"/>
    </location>
</feature>
<dbReference type="AlphaFoldDB" id="A0AAN9QD68"/>
<dbReference type="PANTHER" id="PTHR31861">
    <property type="entry name" value="OS10G0507500 PROTEIN"/>
    <property type="match status" value="1"/>
</dbReference>
<dbReference type="SMART" id="SM01083">
    <property type="entry name" value="Cir_N"/>
    <property type="match status" value="1"/>
</dbReference>
<dbReference type="GO" id="GO:0046872">
    <property type="term" value="F:metal ion binding"/>
    <property type="evidence" value="ECO:0007669"/>
    <property type="project" value="InterPro"/>
</dbReference>
<evidence type="ECO:0000259" key="2">
    <source>
        <dbReference type="PROSITE" id="PS50846"/>
    </source>
</evidence>
<dbReference type="InterPro" id="IPR019339">
    <property type="entry name" value="CIR_N_dom"/>
</dbReference>
<feature type="compositionally biased region" description="Basic and acidic residues" evidence="1">
    <location>
        <begin position="26"/>
        <end position="57"/>
    </location>
</feature>
<feature type="region of interest" description="Disordered" evidence="1">
    <location>
        <begin position="147"/>
        <end position="213"/>
    </location>
</feature>
<dbReference type="PANTHER" id="PTHR31861:SF15">
    <property type="entry name" value="DUF577 DOMAIN-CONTAINING PROTEIN"/>
    <property type="match status" value="1"/>
</dbReference>
<dbReference type="EMBL" id="JAYMYQ010000005">
    <property type="protein sequence ID" value="KAK7330754.1"/>
    <property type="molecule type" value="Genomic_DNA"/>
</dbReference>
<protein>
    <recommendedName>
        <fullName evidence="2">HMA domain-containing protein</fullName>
    </recommendedName>
</protein>
<dbReference type="PROSITE" id="PS50846">
    <property type="entry name" value="HMA_2"/>
    <property type="match status" value="1"/>
</dbReference>
<feature type="compositionally biased region" description="Basic residues" evidence="1">
    <location>
        <begin position="202"/>
        <end position="211"/>
    </location>
</feature>
<dbReference type="InterPro" id="IPR006121">
    <property type="entry name" value="HMA_dom"/>
</dbReference>
<organism evidence="3 4">
    <name type="scientific">Canavalia gladiata</name>
    <name type="common">Sword bean</name>
    <name type="synonym">Dolichos gladiatus</name>
    <dbReference type="NCBI Taxonomy" id="3824"/>
    <lineage>
        <taxon>Eukaryota</taxon>
        <taxon>Viridiplantae</taxon>
        <taxon>Streptophyta</taxon>
        <taxon>Embryophyta</taxon>
        <taxon>Tracheophyta</taxon>
        <taxon>Spermatophyta</taxon>
        <taxon>Magnoliopsida</taxon>
        <taxon>eudicotyledons</taxon>
        <taxon>Gunneridae</taxon>
        <taxon>Pentapetalae</taxon>
        <taxon>rosids</taxon>
        <taxon>fabids</taxon>
        <taxon>Fabales</taxon>
        <taxon>Fabaceae</taxon>
        <taxon>Papilionoideae</taxon>
        <taxon>50 kb inversion clade</taxon>
        <taxon>NPAAA clade</taxon>
        <taxon>indigoferoid/millettioid clade</taxon>
        <taxon>Phaseoleae</taxon>
        <taxon>Canavalia</taxon>
    </lineage>
</organism>
<comment type="caution">
    <text evidence="3">The sequence shown here is derived from an EMBL/GenBank/DDBJ whole genome shotgun (WGS) entry which is preliminary data.</text>
</comment>
<accession>A0AAN9QD68</accession>
<proteinExistence type="predicted"/>
<gene>
    <name evidence="3" type="ORF">VNO77_24953</name>
</gene>
<feature type="compositionally biased region" description="Basic and acidic residues" evidence="1">
    <location>
        <begin position="163"/>
        <end position="201"/>
    </location>
</feature>
<evidence type="ECO:0000256" key="1">
    <source>
        <dbReference type="SAM" id="MobiDB-lite"/>
    </source>
</evidence>
<dbReference type="Gene3D" id="3.30.70.100">
    <property type="match status" value="1"/>
</dbReference>
<sequence>MGGHGGLNILPQKRWNVYNYENREKVRRDEEQAAREEQIKREQAQKRDAEFRLERLRTARGLAPSIPPSESEPKSSSDSGHINLFEGIKIFDPIEVPRKEGAAERDGPKKKKMKKEEGGSTSVVGPEDEKYRLAYGLAGKGVQLPWYLQKPNDDGVGVDDDERGSSDRKEQKGEKRKKTLEELREERLKRERKEKDRERALRQSHRGHRGHRDVYDRRSFVSGTIGHKSELDGVKSQNRNEFPVSGEVICLLCGDMTNIHAMRLVTTCCYVELITMVISSLNTLASGIDMGYSCFSIGLTIMPSKWNVAERRYLMSVEYLGVEMGWLCPPQLELGQKSGFFSFLIPDRAGSILEKFMTFRERADLNLQAYTFDLRLRSIKPKSHLVKFGCWNVPTSKGLAFFEYGTMLDNGMAINKTQICMKTTSNDNRSLLYMLNLTLPSFQVVVITANMKCNSCRGRVSRVVSKMTGLTEYTVDVHKKEVTIKGDFKAHCNFRDETFRRNTLQSANDPPKSLFTCLTLFHKH</sequence>